<feature type="domain" description="EAL" evidence="2">
    <location>
        <begin position="1"/>
        <end position="248"/>
    </location>
</feature>
<reference evidence="3 4" key="1">
    <citation type="journal article" date="2011" name="J. Microbiol.">
        <title>Bacillus kyonggiensis sp. nov., isolated from soil of a lettuce field.</title>
        <authorList>
            <person name="Dong K."/>
            <person name="Lee S."/>
        </authorList>
    </citation>
    <scope>NUCLEOTIDE SEQUENCE [LARGE SCALE GENOMIC DNA]</scope>
    <source>
        <strain evidence="3 4">NB22</strain>
    </source>
</reference>
<evidence type="ECO:0000313" key="4">
    <source>
        <dbReference type="Proteomes" id="UP000307756"/>
    </source>
</evidence>
<sequence length="403" mass="47489">MDALDILTDLDNVVPFFQPIFSADEHRVVGYEVLGRYKSDDGYISLGPYFLDETIPEEYRLDLDNTVLRKALEQASLLDDDIMLFINRDADLLLYDDESLLDLLLEFDKQGMSVDRIVIEISLNKNPEDMERLGHLITYYKTYGIKIAFDKLGDNSHQIDLIGLISPNILKVDLQALRSINLAPSFQDIIYSYSLLARKIGATLLFENIEMVYQLQYAWKNGGRYYQGYYLQKPDAQFVDRNVLKEKLKKECQMFINSEKKKLEAQFEQTEGFQTNVSELLQKHRKIEKYEELLKVLAKEMEQFAFRMYICDEDGFQLSPNIFKAQSGWLVQKEYLHKNWSWRPYFLENILKMRKERKGILSDLYSDIETGENIRTFSYPLKDKQFLFIDISYDFISDHHELL</sequence>
<keyword evidence="1" id="KW-0175">Coiled coil</keyword>
<dbReference type="SMART" id="SM00052">
    <property type="entry name" value="EAL"/>
    <property type="match status" value="1"/>
</dbReference>
<dbReference type="InterPro" id="IPR001633">
    <property type="entry name" value="EAL_dom"/>
</dbReference>
<dbReference type="SUPFAM" id="SSF103190">
    <property type="entry name" value="Sensory domain-like"/>
    <property type="match status" value="1"/>
</dbReference>
<dbReference type="Pfam" id="PF00563">
    <property type="entry name" value="EAL"/>
    <property type="match status" value="1"/>
</dbReference>
<dbReference type="CDD" id="cd01948">
    <property type="entry name" value="EAL"/>
    <property type="match status" value="1"/>
</dbReference>
<proteinExistence type="predicted"/>
<dbReference type="InterPro" id="IPR035919">
    <property type="entry name" value="EAL_sf"/>
</dbReference>
<dbReference type="SUPFAM" id="SSF141868">
    <property type="entry name" value="EAL domain-like"/>
    <property type="match status" value="1"/>
</dbReference>
<dbReference type="PROSITE" id="PS50883">
    <property type="entry name" value="EAL"/>
    <property type="match status" value="1"/>
</dbReference>
<evidence type="ECO:0000313" key="3">
    <source>
        <dbReference type="EMBL" id="TKC18484.1"/>
    </source>
</evidence>
<name>A0A4U1D7S0_9BACI</name>
<dbReference type="InterPro" id="IPR050706">
    <property type="entry name" value="Cyclic-di-GMP_PDE-like"/>
</dbReference>
<dbReference type="Pfam" id="PF10388">
    <property type="entry name" value="YkuI_C"/>
    <property type="match status" value="1"/>
</dbReference>
<dbReference type="PANTHER" id="PTHR33121">
    <property type="entry name" value="CYCLIC DI-GMP PHOSPHODIESTERASE PDEF"/>
    <property type="match status" value="1"/>
</dbReference>
<accession>A0A4U1D7S0</accession>
<organism evidence="3 4">
    <name type="scientific">Robertmurraya kyonggiensis</name>
    <dbReference type="NCBI Taxonomy" id="1037680"/>
    <lineage>
        <taxon>Bacteria</taxon>
        <taxon>Bacillati</taxon>
        <taxon>Bacillota</taxon>
        <taxon>Bacilli</taxon>
        <taxon>Bacillales</taxon>
        <taxon>Bacillaceae</taxon>
        <taxon>Robertmurraya</taxon>
    </lineage>
</organism>
<dbReference type="PANTHER" id="PTHR33121:SF82">
    <property type="entry name" value="SIGNAL TRANSDUCTION PROTEIN CONTAINING A EAL DOMAIN"/>
    <property type="match status" value="1"/>
</dbReference>
<dbReference type="GO" id="GO:0071111">
    <property type="term" value="F:cyclic-guanylate-specific phosphodiesterase activity"/>
    <property type="evidence" value="ECO:0007669"/>
    <property type="project" value="InterPro"/>
</dbReference>
<dbReference type="Gene3D" id="3.30.450.20">
    <property type="entry name" value="PAS domain"/>
    <property type="match status" value="1"/>
</dbReference>
<dbReference type="OrthoDB" id="1673646at2"/>
<dbReference type="Gene3D" id="3.20.20.450">
    <property type="entry name" value="EAL domain"/>
    <property type="match status" value="1"/>
</dbReference>
<dbReference type="Proteomes" id="UP000307756">
    <property type="component" value="Unassembled WGS sequence"/>
</dbReference>
<dbReference type="InterPro" id="IPR018842">
    <property type="entry name" value="YkuI_C"/>
</dbReference>
<evidence type="ECO:0000259" key="2">
    <source>
        <dbReference type="PROSITE" id="PS50883"/>
    </source>
</evidence>
<dbReference type="RefSeq" id="WP_136829194.1">
    <property type="nucleotide sequence ID" value="NZ_SWBM01000001.1"/>
</dbReference>
<gene>
    <name evidence="3" type="ORF">FA727_02735</name>
</gene>
<dbReference type="Gene3D" id="1.20.5.170">
    <property type="match status" value="1"/>
</dbReference>
<keyword evidence="4" id="KW-1185">Reference proteome</keyword>
<dbReference type="EMBL" id="SWBM01000001">
    <property type="protein sequence ID" value="TKC18484.1"/>
    <property type="molecule type" value="Genomic_DNA"/>
</dbReference>
<protein>
    <submittedName>
        <fullName evidence="3">EAL domain-containing protein</fullName>
    </submittedName>
</protein>
<dbReference type="AlphaFoldDB" id="A0A4U1D7S0"/>
<comment type="caution">
    <text evidence="3">The sequence shown here is derived from an EMBL/GenBank/DDBJ whole genome shotgun (WGS) entry which is preliminary data.</text>
</comment>
<evidence type="ECO:0000256" key="1">
    <source>
        <dbReference type="SAM" id="Coils"/>
    </source>
</evidence>
<feature type="coiled-coil region" evidence="1">
    <location>
        <begin position="280"/>
        <end position="307"/>
    </location>
</feature>
<dbReference type="InterPro" id="IPR029151">
    <property type="entry name" value="Sensor-like_sf"/>
</dbReference>